<dbReference type="PANTHER" id="PTHR15323:SF6">
    <property type="entry name" value="CELL DIVISION CYCLE PROTEIN 123 HOMOLOG"/>
    <property type="match status" value="1"/>
</dbReference>
<comment type="similarity">
    <text evidence="1">Belongs to the CDC123 family.</text>
</comment>
<organism evidence="2">
    <name type="scientific">Clastoptera arizonana</name>
    <name type="common">Arizona spittle bug</name>
    <dbReference type="NCBI Taxonomy" id="38151"/>
    <lineage>
        <taxon>Eukaryota</taxon>
        <taxon>Metazoa</taxon>
        <taxon>Ecdysozoa</taxon>
        <taxon>Arthropoda</taxon>
        <taxon>Hexapoda</taxon>
        <taxon>Insecta</taxon>
        <taxon>Pterygota</taxon>
        <taxon>Neoptera</taxon>
        <taxon>Paraneoptera</taxon>
        <taxon>Hemiptera</taxon>
        <taxon>Auchenorrhyncha</taxon>
        <taxon>Cercopoidea</taxon>
        <taxon>Clastopteridae</taxon>
        <taxon>Clastoptera</taxon>
    </lineage>
</organism>
<name>A0A1B6CFJ4_9HEMI</name>
<dbReference type="GO" id="GO:0005737">
    <property type="term" value="C:cytoplasm"/>
    <property type="evidence" value="ECO:0007669"/>
    <property type="project" value="TreeGrafter"/>
</dbReference>
<proteinExistence type="inferred from homology"/>
<dbReference type="AlphaFoldDB" id="A0A1B6CFJ4"/>
<accession>A0A1B6CFJ4</accession>
<dbReference type="InterPro" id="IPR009772">
    <property type="entry name" value="CDC123"/>
</dbReference>
<sequence>MIVSIKKECSFNYWYLHIQEFCIPSVVIDIPEEVVKFLLQDGVVLPEEVTSDITDLLSNENDCTDGIYWCSIDDSNDEIKPPTFPDFSKNIQEKLNYLGGSVFIKLNWSAPTDAAWITSSKTLRCQNLEDIYLLLKSSIKVTKDLQFLTCDSKEKSKINPLLVLKKWVDILPGTEFRCFIANHCLIAISQRDCEYHSYLNQTKVEVIQDIHSFFNTNLKGKLNMENYVLDILRISQGNLVVLDVGLFKPNETNALLFDWEKLLKMKDSFELCNNIEPEFRYIGEPMGIQPNFGNHVGIPQDVKLLADKYKGLSLMDIIQIEVNLQNT</sequence>
<gene>
    <name evidence="2" type="ORF">g.32115</name>
</gene>
<evidence type="ECO:0000313" key="2">
    <source>
        <dbReference type="EMBL" id="JAS12267.1"/>
    </source>
</evidence>
<reference evidence="2" key="1">
    <citation type="submission" date="2015-12" db="EMBL/GenBank/DDBJ databases">
        <title>De novo transcriptome assembly of four potential Pierce s Disease insect vectors from Arizona vineyards.</title>
        <authorList>
            <person name="Tassone E.E."/>
        </authorList>
    </citation>
    <scope>NUCLEOTIDE SEQUENCE</scope>
</reference>
<protein>
    <submittedName>
        <fullName evidence="2">Uncharacterized protein</fullName>
    </submittedName>
</protein>
<dbReference type="Pfam" id="PF07065">
    <property type="entry name" value="D123"/>
    <property type="match status" value="1"/>
</dbReference>
<dbReference type="EMBL" id="GEDC01025031">
    <property type="protein sequence ID" value="JAS12267.1"/>
    <property type="molecule type" value="Transcribed_RNA"/>
</dbReference>
<evidence type="ECO:0000256" key="1">
    <source>
        <dbReference type="ARBA" id="ARBA00011047"/>
    </source>
</evidence>
<dbReference type="PANTHER" id="PTHR15323">
    <property type="entry name" value="D123 PROTEIN"/>
    <property type="match status" value="1"/>
</dbReference>